<comment type="caution">
    <text evidence="1">The sequence shown here is derived from an EMBL/GenBank/DDBJ whole genome shotgun (WGS) entry which is preliminary data.</text>
</comment>
<gene>
    <name evidence="1" type="ORF">N801_03890</name>
</gene>
<dbReference type="eggNOG" id="ENOG5033B4F">
    <property type="taxonomic scope" value="Bacteria"/>
</dbReference>
<name>A0A0A0K208_9MICO</name>
<sequence length="113" mass="10992">MLVVGAIGLVIVLTTAGLHLGSAAAAAHRARAAADLSALAAAAAIQSGVVRPCARAAALAHRNAARLVRCTVVGGEIVELRVSARTALSWPGVPTTATASARAGPAAASPVGR</sequence>
<accession>A0A0A0K208</accession>
<dbReference type="NCBIfam" id="TIGR03816">
    <property type="entry name" value="tadE_like_DECH"/>
    <property type="match status" value="1"/>
</dbReference>
<keyword evidence="2" id="KW-1185">Reference proteome</keyword>
<protein>
    <submittedName>
        <fullName evidence="1">Uncharacterized protein</fullName>
    </submittedName>
</protein>
<dbReference type="InterPro" id="IPR021202">
    <property type="entry name" value="Rv3654c-like"/>
</dbReference>
<proteinExistence type="predicted"/>
<dbReference type="Proteomes" id="UP000030013">
    <property type="component" value="Unassembled WGS sequence"/>
</dbReference>
<dbReference type="AlphaFoldDB" id="A0A0A0K208"/>
<dbReference type="EMBL" id="AVPL01000011">
    <property type="protein sequence ID" value="KGN41831.1"/>
    <property type="molecule type" value="Genomic_DNA"/>
</dbReference>
<reference evidence="1 2" key="1">
    <citation type="submission" date="2013-08" db="EMBL/GenBank/DDBJ databases">
        <title>The genome sequence of Knoellia aerolata.</title>
        <authorList>
            <person name="Zhu W."/>
            <person name="Wang G."/>
        </authorList>
    </citation>
    <scope>NUCLEOTIDE SEQUENCE [LARGE SCALE GENOMIC DNA]</scope>
    <source>
        <strain evidence="1 2">DSM 18566</strain>
    </source>
</reference>
<organism evidence="1 2">
    <name type="scientific">Knoellia aerolata DSM 18566</name>
    <dbReference type="NCBI Taxonomy" id="1385519"/>
    <lineage>
        <taxon>Bacteria</taxon>
        <taxon>Bacillati</taxon>
        <taxon>Actinomycetota</taxon>
        <taxon>Actinomycetes</taxon>
        <taxon>Micrococcales</taxon>
        <taxon>Intrasporangiaceae</taxon>
        <taxon>Knoellia</taxon>
    </lineage>
</organism>
<evidence type="ECO:0000313" key="1">
    <source>
        <dbReference type="EMBL" id="KGN41831.1"/>
    </source>
</evidence>
<evidence type="ECO:0000313" key="2">
    <source>
        <dbReference type="Proteomes" id="UP000030013"/>
    </source>
</evidence>